<gene>
    <name evidence="1" type="ORF">MNB_SUP05-SYMBIONT-5-539</name>
</gene>
<organism evidence="1">
    <name type="scientific">hydrothermal vent metagenome</name>
    <dbReference type="NCBI Taxonomy" id="652676"/>
    <lineage>
        <taxon>unclassified sequences</taxon>
        <taxon>metagenomes</taxon>
        <taxon>ecological metagenomes</taxon>
    </lineage>
</organism>
<evidence type="ECO:0000313" key="1">
    <source>
        <dbReference type="EMBL" id="SFV87776.1"/>
    </source>
</evidence>
<reference evidence="1" key="1">
    <citation type="submission" date="2016-10" db="EMBL/GenBank/DDBJ databases">
        <authorList>
            <person name="de Groot N.N."/>
        </authorList>
    </citation>
    <scope>NUCLEOTIDE SEQUENCE</scope>
</reference>
<dbReference type="EMBL" id="FPHZ01000080">
    <property type="protein sequence ID" value="SFV87776.1"/>
    <property type="molecule type" value="Genomic_DNA"/>
</dbReference>
<dbReference type="AlphaFoldDB" id="A0A1W1E229"/>
<proteinExistence type="predicted"/>
<protein>
    <submittedName>
        <fullName evidence="1">Uncharacterized protein</fullName>
    </submittedName>
</protein>
<accession>A0A1W1E229</accession>
<sequence length="38" mass="4471">MASSTKGEQKEFGNLQGKSLSRRKWVLWKRKFEDSAKK</sequence>
<name>A0A1W1E229_9ZZZZ</name>